<dbReference type="EMBL" id="ASPP01004632">
    <property type="protein sequence ID" value="ETO31890.1"/>
    <property type="molecule type" value="Genomic_DNA"/>
</dbReference>
<dbReference type="PANTHER" id="PTHR13377">
    <property type="entry name" value="PLACENTAL PROTEIN 6"/>
    <property type="match status" value="1"/>
</dbReference>
<feature type="transmembrane region" description="Helical" evidence="5">
    <location>
        <begin position="14"/>
        <end position="33"/>
    </location>
</feature>
<dbReference type="Proteomes" id="UP000023152">
    <property type="component" value="Unassembled WGS sequence"/>
</dbReference>
<accession>X6P011</accession>
<feature type="transmembrane region" description="Helical" evidence="5">
    <location>
        <begin position="230"/>
        <end position="252"/>
    </location>
</feature>
<feature type="transmembrane region" description="Helical" evidence="5">
    <location>
        <begin position="259"/>
        <end position="278"/>
    </location>
</feature>
<evidence type="ECO:0000313" key="7">
    <source>
        <dbReference type="Proteomes" id="UP000023152"/>
    </source>
</evidence>
<evidence type="ECO:0000256" key="4">
    <source>
        <dbReference type="ARBA" id="ARBA00023136"/>
    </source>
</evidence>
<name>X6P011_RETFI</name>
<protein>
    <submittedName>
        <fullName evidence="6">Uncharacterized protein</fullName>
    </submittedName>
</protein>
<keyword evidence="7" id="KW-1185">Reference proteome</keyword>
<keyword evidence="4 5" id="KW-0472">Membrane</keyword>
<feature type="transmembrane region" description="Helical" evidence="5">
    <location>
        <begin position="163"/>
        <end position="189"/>
    </location>
</feature>
<dbReference type="PANTHER" id="PTHR13377:SF3">
    <property type="entry name" value="TRANSMEMBRANE PROTEIN 115"/>
    <property type="match status" value="1"/>
</dbReference>
<gene>
    <name evidence="6" type="ORF">RFI_05230</name>
</gene>
<comment type="caution">
    <text evidence="6">The sequence shown here is derived from an EMBL/GenBank/DDBJ whole genome shotgun (WGS) entry which is preliminary data.</text>
</comment>
<comment type="subcellular location">
    <subcellularLocation>
        <location evidence="1">Membrane</location>
        <topology evidence="1">Multi-pass membrane protein</topology>
    </subcellularLocation>
</comment>
<dbReference type="GO" id="GO:0016020">
    <property type="term" value="C:membrane"/>
    <property type="evidence" value="ECO:0007669"/>
    <property type="project" value="UniProtKB-SubCell"/>
</dbReference>
<sequence>MLNGSQFNNILKRIQVLNICNNFLFLFFLKISYKKKQNIMESIDEKGESIDSYTLSTMESDSRPWLEFPCLQQWDGWAVINVNNKVPATRVMLMCLTMGLLLSLNKSMFQTLTATVLTVFVETKVLKMLSSLFMCHGVLWGISYVVTCGYMGASIELRRGTSYLAGFVLFVGFCGQIVTLVIFVLYYYFSFDSYYLETPLCVADSDWRKQQLIHIRIIRNNNNNNNNQQWSLICQYLPFLIVCTHLIFLSFGLEMVENACLGICGVYCAWFYLRFFALSENGEKGNGDDAFALHMLCPPLLRFPVLLIAKCTFAIAEQLGCCQTHDTPKPRPHVGEFMHVRVDATHPNINGNVNVN</sequence>
<evidence type="ECO:0000256" key="2">
    <source>
        <dbReference type="ARBA" id="ARBA00022692"/>
    </source>
</evidence>
<reference evidence="6 7" key="1">
    <citation type="journal article" date="2013" name="Curr. Biol.">
        <title>The Genome of the Foraminiferan Reticulomyxa filosa.</title>
        <authorList>
            <person name="Glockner G."/>
            <person name="Hulsmann N."/>
            <person name="Schleicher M."/>
            <person name="Noegel A.A."/>
            <person name="Eichinger L."/>
            <person name="Gallinger C."/>
            <person name="Pawlowski J."/>
            <person name="Sierra R."/>
            <person name="Euteneuer U."/>
            <person name="Pillet L."/>
            <person name="Moustafa A."/>
            <person name="Platzer M."/>
            <person name="Groth M."/>
            <person name="Szafranski K."/>
            <person name="Schliwa M."/>
        </authorList>
    </citation>
    <scope>NUCLEOTIDE SEQUENCE [LARGE SCALE GENOMIC DNA]</scope>
</reference>
<organism evidence="6 7">
    <name type="scientific">Reticulomyxa filosa</name>
    <dbReference type="NCBI Taxonomy" id="46433"/>
    <lineage>
        <taxon>Eukaryota</taxon>
        <taxon>Sar</taxon>
        <taxon>Rhizaria</taxon>
        <taxon>Retaria</taxon>
        <taxon>Foraminifera</taxon>
        <taxon>Monothalamids</taxon>
        <taxon>Reticulomyxidae</taxon>
        <taxon>Reticulomyxa</taxon>
    </lineage>
</organism>
<dbReference type="InterPro" id="IPR013861">
    <property type="entry name" value="TMEM115/Pdh1/Rbl19"/>
</dbReference>
<evidence type="ECO:0000256" key="3">
    <source>
        <dbReference type="ARBA" id="ARBA00022989"/>
    </source>
</evidence>
<evidence type="ECO:0000256" key="1">
    <source>
        <dbReference type="ARBA" id="ARBA00004141"/>
    </source>
</evidence>
<keyword evidence="2 5" id="KW-0812">Transmembrane</keyword>
<feature type="non-terminal residue" evidence="6">
    <location>
        <position position="356"/>
    </location>
</feature>
<evidence type="ECO:0000313" key="6">
    <source>
        <dbReference type="EMBL" id="ETO31890.1"/>
    </source>
</evidence>
<dbReference type="GO" id="GO:0006890">
    <property type="term" value="P:retrograde vesicle-mediated transport, Golgi to endoplasmic reticulum"/>
    <property type="evidence" value="ECO:0007669"/>
    <property type="project" value="InterPro"/>
</dbReference>
<evidence type="ECO:0000256" key="5">
    <source>
        <dbReference type="SAM" id="Phobius"/>
    </source>
</evidence>
<keyword evidence="3 5" id="KW-1133">Transmembrane helix</keyword>
<feature type="transmembrane region" description="Helical" evidence="5">
    <location>
        <begin position="129"/>
        <end position="151"/>
    </location>
</feature>
<proteinExistence type="predicted"/>
<dbReference type="AlphaFoldDB" id="X6P011"/>
<dbReference type="GO" id="GO:0005794">
    <property type="term" value="C:Golgi apparatus"/>
    <property type="evidence" value="ECO:0007669"/>
    <property type="project" value="TreeGrafter"/>
</dbReference>